<organism evidence="1 2">
    <name type="scientific">Algibacter aquimarinus</name>
    <dbReference type="NCBI Taxonomy" id="1136748"/>
    <lineage>
        <taxon>Bacteria</taxon>
        <taxon>Pseudomonadati</taxon>
        <taxon>Bacteroidota</taxon>
        <taxon>Flavobacteriia</taxon>
        <taxon>Flavobacteriales</taxon>
        <taxon>Flavobacteriaceae</taxon>
        <taxon>Algibacter</taxon>
    </lineage>
</organism>
<protein>
    <submittedName>
        <fullName evidence="1">Uncharacterized protein</fullName>
    </submittedName>
</protein>
<accession>A0ABP9H778</accession>
<proteinExistence type="predicted"/>
<sequence>MPNNTMRPNITCIGFSLDFVKKGSSKAVITGNVNIESIPTATLLNFRAKK</sequence>
<name>A0ABP9H778_9FLAO</name>
<reference evidence="2" key="1">
    <citation type="journal article" date="2019" name="Int. J. Syst. Evol. Microbiol.">
        <title>The Global Catalogue of Microorganisms (GCM) 10K type strain sequencing project: providing services to taxonomists for standard genome sequencing and annotation.</title>
        <authorList>
            <consortium name="The Broad Institute Genomics Platform"/>
            <consortium name="The Broad Institute Genome Sequencing Center for Infectious Disease"/>
            <person name="Wu L."/>
            <person name="Ma J."/>
        </authorList>
    </citation>
    <scope>NUCLEOTIDE SEQUENCE [LARGE SCALE GENOMIC DNA]</scope>
    <source>
        <strain evidence="2">JCM 18287</strain>
    </source>
</reference>
<dbReference type="EMBL" id="BAABJK010000004">
    <property type="protein sequence ID" value="GAA4962798.1"/>
    <property type="molecule type" value="Genomic_DNA"/>
</dbReference>
<comment type="caution">
    <text evidence="1">The sequence shown here is derived from an EMBL/GenBank/DDBJ whole genome shotgun (WGS) entry which is preliminary data.</text>
</comment>
<gene>
    <name evidence="1" type="ORF">GCM10023315_08800</name>
</gene>
<keyword evidence="2" id="KW-1185">Reference proteome</keyword>
<evidence type="ECO:0000313" key="2">
    <source>
        <dbReference type="Proteomes" id="UP001501692"/>
    </source>
</evidence>
<dbReference type="Proteomes" id="UP001501692">
    <property type="component" value="Unassembled WGS sequence"/>
</dbReference>
<evidence type="ECO:0000313" key="1">
    <source>
        <dbReference type="EMBL" id="GAA4962798.1"/>
    </source>
</evidence>